<feature type="compositionally biased region" description="Gly residues" evidence="1">
    <location>
        <begin position="104"/>
        <end position="121"/>
    </location>
</feature>
<proteinExistence type="predicted"/>
<organism evidence="3 4">
    <name type="scientific">Pholiota conissans</name>
    <dbReference type="NCBI Taxonomy" id="109636"/>
    <lineage>
        <taxon>Eukaryota</taxon>
        <taxon>Fungi</taxon>
        <taxon>Dikarya</taxon>
        <taxon>Basidiomycota</taxon>
        <taxon>Agaricomycotina</taxon>
        <taxon>Agaricomycetes</taxon>
        <taxon>Agaricomycetidae</taxon>
        <taxon>Agaricales</taxon>
        <taxon>Agaricineae</taxon>
        <taxon>Strophariaceae</taxon>
        <taxon>Pholiota</taxon>
    </lineage>
</organism>
<sequence length="129" mass="13731">MHTPTLASRIGLLFLLSALFLALAVSSKPMKKLKQFDLRSAVDSGSYTQRTSRPSHSPSPSSKFGPSKTHTPRTKTVYEGSVTCLIPVATATATATHASRLQQEGGGGGGRGWNEGWGGYGNEDDRESH</sequence>
<evidence type="ECO:0000313" key="4">
    <source>
        <dbReference type="Proteomes" id="UP000807469"/>
    </source>
</evidence>
<name>A0A9P5ZBE0_9AGAR</name>
<protein>
    <submittedName>
        <fullName evidence="3">Uncharacterized protein</fullName>
    </submittedName>
</protein>
<dbReference type="AlphaFoldDB" id="A0A9P5ZBE0"/>
<comment type="caution">
    <text evidence="3">The sequence shown here is derived from an EMBL/GenBank/DDBJ whole genome shotgun (WGS) entry which is preliminary data.</text>
</comment>
<dbReference type="EMBL" id="MU155142">
    <property type="protein sequence ID" value="KAF9484549.1"/>
    <property type="molecule type" value="Genomic_DNA"/>
</dbReference>
<feature type="chain" id="PRO_5040224021" evidence="2">
    <location>
        <begin position="27"/>
        <end position="129"/>
    </location>
</feature>
<gene>
    <name evidence="3" type="ORF">BDN70DRAFT_890838</name>
</gene>
<dbReference type="Proteomes" id="UP000807469">
    <property type="component" value="Unassembled WGS sequence"/>
</dbReference>
<feature type="compositionally biased region" description="Low complexity" evidence="1">
    <location>
        <begin position="52"/>
        <end position="67"/>
    </location>
</feature>
<evidence type="ECO:0000256" key="2">
    <source>
        <dbReference type="SAM" id="SignalP"/>
    </source>
</evidence>
<keyword evidence="2" id="KW-0732">Signal</keyword>
<keyword evidence="4" id="KW-1185">Reference proteome</keyword>
<evidence type="ECO:0000256" key="1">
    <source>
        <dbReference type="SAM" id="MobiDB-lite"/>
    </source>
</evidence>
<accession>A0A9P5ZBE0</accession>
<feature type="region of interest" description="Disordered" evidence="1">
    <location>
        <begin position="96"/>
        <end position="129"/>
    </location>
</feature>
<evidence type="ECO:0000313" key="3">
    <source>
        <dbReference type="EMBL" id="KAF9484549.1"/>
    </source>
</evidence>
<feature type="region of interest" description="Disordered" evidence="1">
    <location>
        <begin position="40"/>
        <end position="76"/>
    </location>
</feature>
<reference evidence="3" key="1">
    <citation type="submission" date="2020-11" db="EMBL/GenBank/DDBJ databases">
        <authorList>
            <consortium name="DOE Joint Genome Institute"/>
            <person name="Ahrendt S."/>
            <person name="Riley R."/>
            <person name="Andreopoulos W."/>
            <person name="Labutti K."/>
            <person name="Pangilinan J."/>
            <person name="Ruiz-Duenas F.J."/>
            <person name="Barrasa J.M."/>
            <person name="Sanchez-Garcia M."/>
            <person name="Camarero S."/>
            <person name="Miyauchi S."/>
            <person name="Serrano A."/>
            <person name="Linde D."/>
            <person name="Babiker R."/>
            <person name="Drula E."/>
            <person name="Ayuso-Fernandez I."/>
            <person name="Pacheco R."/>
            <person name="Padilla G."/>
            <person name="Ferreira P."/>
            <person name="Barriuso J."/>
            <person name="Kellner H."/>
            <person name="Castanera R."/>
            <person name="Alfaro M."/>
            <person name="Ramirez L."/>
            <person name="Pisabarro A.G."/>
            <person name="Kuo A."/>
            <person name="Tritt A."/>
            <person name="Lipzen A."/>
            <person name="He G."/>
            <person name="Yan M."/>
            <person name="Ng V."/>
            <person name="Cullen D."/>
            <person name="Martin F."/>
            <person name="Rosso M.-N."/>
            <person name="Henrissat B."/>
            <person name="Hibbett D."/>
            <person name="Martinez A.T."/>
            <person name="Grigoriev I.V."/>
        </authorList>
    </citation>
    <scope>NUCLEOTIDE SEQUENCE</scope>
    <source>
        <strain evidence="3">CIRM-BRFM 674</strain>
    </source>
</reference>
<feature type="signal peptide" evidence="2">
    <location>
        <begin position="1"/>
        <end position="26"/>
    </location>
</feature>